<dbReference type="PANTHER" id="PTHR42878:SF15">
    <property type="entry name" value="BACTERIOPHYTOCHROME"/>
    <property type="match status" value="1"/>
</dbReference>
<keyword evidence="4 6" id="KW-0418">Kinase</keyword>
<evidence type="ECO:0000259" key="5">
    <source>
        <dbReference type="PROSITE" id="PS50109"/>
    </source>
</evidence>
<dbReference type="KEGG" id="hba:Hbal_0893"/>
<evidence type="ECO:0000256" key="4">
    <source>
        <dbReference type="ARBA" id="ARBA00022777"/>
    </source>
</evidence>
<dbReference type="Pfam" id="PF02518">
    <property type="entry name" value="HATPase_c"/>
    <property type="match status" value="1"/>
</dbReference>
<dbReference type="InterPro" id="IPR050351">
    <property type="entry name" value="BphY/WalK/GraS-like"/>
</dbReference>
<dbReference type="InterPro" id="IPR036097">
    <property type="entry name" value="HisK_dim/P_sf"/>
</dbReference>
<dbReference type="GO" id="GO:0007234">
    <property type="term" value="P:osmosensory signaling via phosphorelay pathway"/>
    <property type="evidence" value="ECO:0007669"/>
    <property type="project" value="TreeGrafter"/>
</dbReference>
<dbReference type="PROSITE" id="PS50109">
    <property type="entry name" value="HIS_KIN"/>
    <property type="match status" value="1"/>
</dbReference>
<comment type="catalytic activity">
    <reaction evidence="1">
        <text>ATP + protein L-histidine = ADP + protein N-phospho-L-histidine.</text>
        <dbReference type="EC" id="2.7.13.3"/>
    </reaction>
</comment>
<proteinExistence type="predicted"/>
<dbReference type="PANTHER" id="PTHR42878">
    <property type="entry name" value="TWO-COMPONENT HISTIDINE KINASE"/>
    <property type="match status" value="1"/>
</dbReference>
<gene>
    <name evidence="6" type="ordered locus">Hbal_0893</name>
</gene>
<evidence type="ECO:0000256" key="3">
    <source>
        <dbReference type="ARBA" id="ARBA00022679"/>
    </source>
</evidence>
<feature type="domain" description="Histidine kinase" evidence="5">
    <location>
        <begin position="144"/>
        <end position="356"/>
    </location>
</feature>
<dbReference type="EMBL" id="CP001678">
    <property type="protein sequence ID" value="ACT58587.1"/>
    <property type="molecule type" value="Genomic_DNA"/>
</dbReference>
<dbReference type="GO" id="GO:0030295">
    <property type="term" value="F:protein kinase activator activity"/>
    <property type="evidence" value="ECO:0007669"/>
    <property type="project" value="TreeGrafter"/>
</dbReference>
<accession>C6XQ70</accession>
<dbReference type="GO" id="GO:0000156">
    <property type="term" value="F:phosphorelay response regulator activity"/>
    <property type="evidence" value="ECO:0007669"/>
    <property type="project" value="TreeGrafter"/>
</dbReference>
<evidence type="ECO:0000313" key="6">
    <source>
        <dbReference type="EMBL" id="ACT58587.1"/>
    </source>
</evidence>
<evidence type="ECO:0000256" key="2">
    <source>
        <dbReference type="ARBA" id="ARBA00012438"/>
    </source>
</evidence>
<keyword evidence="7" id="KW-1185">Reference proteome</keyword>
<dbReference type="EC" id="2.7.13.3" evidence="2"/>
<dbReference type="eggNOG" id="COG4251">
    <property type="taxonomic scope" value="Bacteria"/>
</dbReference>
<dbReference type="Proteomes" id="UP000002745">
    <property type="component" value="Chromosome"/>
</dbReference>
<dbReference type="STRING" id="582402.Hbal_0893"/>
<dbReference type="InterPro" id="IPR003594">
    <property type="entry name" value="HATPase_dom"/>
</dbReference>
<dbReference type="Gene3D" id="3.30.565.10">
    <property type="entry name" value="Histidine kinase-like ATPase, C-terminal domain"/>
    <property type="match status" value="1"/>
</dbReference>
<dbReference type="AlphaFoldDB" id="C6XQ70"/>
<dbReference type="Gene3D" id="1.10.287.130">
    <property type="match status" value="1"/>
</dbReference>
<dbReference type="GO" id="GO:0000155">
    <property type="term" value="F:phosphorelay sensor kinase activity"/>
    <property type="evidence" value="ECO:0007669"/>
    <property type="project" value="InterPro"/>
</dbReference>
<protein>
    <recommendedName>
        <fullName evidence="2">histidine kinase</fullName>
        <ecNumber evidence="2">2.7.13.3</ecNumber>
    </recommendedName>
</protein>
<name>C6XQ70_HIRBI</name>
<keyword evidence="3" id="KW-0808">Transferase</keyword>
<dbReference type="CDD" id="cd00082">
    <property type="entry name" value="HisKA"/>
    <property type="match status" value="1"/>
</dbReference>
<dbReference type="InterPro" id="IPR036890">
    <property type="entry name" value="HATPase_C_sf"/>
</dbReference>
<evidence type="ECO:0000256" key="1">
    <source>
        <dbReference type="ARBA" id="ARBA00000085"/>
    </source>
</evidence>
<dbReference type="SUPFAM" id="SSF47384">
    <property type="entry name" value="Homodimeric domain of signal transducing histidine kinase"/>
    <property type="match status" value="1"/>
</dbReference>
<organism evidence="6 7">
    <name type="scientific">Hirschia baltica (strain ATCC 49814 / DSM 5838 / IFAM 1418)</name>
    <dbReference type="NCBI Taxonomy" id="582402"/>
    <lineage>
        <taxon>Bacteria</taxon>
        <taxon>Pseudomonadati</taxon>
        <taxon>Pseudomonadota</taxon>
        <taxon>Alphaproteobacteria</taxon>
        <taxon>Hyphomonadales</taxon>
        <taxon>Hyphomonadaceae</taxon>
        <taxon>Hirschia</taxon>
    </lineage>
</organism>
<dbReference type="SMART" id="SM00387">
    <property type="entry name" value="HATPase_c"/>
    <property type="match status" value="1"/>
</dbReference>
<dbReference type="HOGENOM" id="CLU_773333_0_0_5"/>
<reference evidence="7" key="1">
    <citation type="journal article" date="2011" name="J. Bacteriol.">
        <title>Genome sequences of eight morphologically diverse alphaproteobacteria.</title>
        <authorList>
            <consortium name="US DOE Joint Genome Institute"/>
            <person name="Brown P.J."/>
            <person name="Kysela D.T."/>
            <person name="Buechlein A."/>
            <person name="Hemmerich C."/>
            <person name="Brun Y.V."/>
        </authorList>
    </citation>
    <scope>NUCLEOTIDE SEQUENCE [LARGE SCALE GENOMIC DNA]</scope>
    <source>
        <strain evidence="7">ATCC 49814 / DSM 5838 / IFAM 1418</strain>
    </source>
</reference>
<sequence>MSGYELKQIYNLWLIMLPQKKVEVVEQLSASSFDPLKDAIVICEPKSAGCLSDVSRLLATKFDWPVKSIKNGDPLCSKGVFQLEEEFDFSSDKMIMVSTMVLPDQSPHIVVDDNKVRFGMNKDLVTEEEASLFSSDEMSKIACALSHDVRAPVRHITQFAKLATEVDEIPEEVLEYLNIISSSGRNMNEQLEALVKYIRLNLQAPELKAIDLSLCLEKVKSRLKNTISADDLNIQLHCAEQVWSDPELLSEVLYQLIDNSIKFSKDKALLEVKIFGKKEGDNLVIEYQDNSAGFSYLPSDAYSSVFQKLHSKEGFRGAGIGLSLCRKIMHGLKGTFVIDDSDEPGVKITLQLPAGPAV</sequence>
<evidence type="ECO:0000313" key="7">
    <source>
        <dbReference type="Proteomes" id="UP000002745"/>
    </source>
</evidence>
<dbReference type="InterPro" id="IPR003661">
    <property type="entry name" value="HisK_dim/P_dom"/>
</dbReference>
<dbReference type="SUPFAM" id="SSF55874">
    <property type="entry name" value="ATPase domain of HSP90 chaperone/DNA topoisomerase II/histidine kinase"/>
    <property type="match status" value="1"/>
</dbReference>
<dbReference type="InterPro" id="IPR005467">
    <property type="entry name" value="His_kinase_dom"/>
</dbReference>